<keyword evidence="1" id="KW-0863">Zinc-finger</keyword>
<comment type="caution">
    <text evidence="4">The sequence shown here is derived from an EMBL/GenBank/DDBJ whole genome shotgun (WGS) entry which is preliminary data.</text>
</comment>
<feature type="region of interest" description="Disordered" evidence="2">
    <location>
        <begin position="587"/>
        <end position="606"/>
    </location>
</feature>
<evidence type="ECO:0000313" key="5">
    <source>
        <dbReference type="Proteomes" id="UP001237642"/>
    </source>
</evidence>
<dbReference type="InterPro" id="IPR036875">
    <property type="entry name" value="Znf_CCHC_sf"/>
</dbReference>
<dbReference type="InterPro" id="IPR001878">
    <property type="entry name" value="Znf_CCHC"/>
</dbReference>
<dbReference type="Pfam" id="PF14223">
    <property type="entry name" value="Retrotran_gag_2"/>
    <property type="match status" value="1"/>
</dbReference>
<dbReference type="Gene3D" id="4.10.60.10">
    <property type="entry name" value="Zinc finger, CCHC-type"/>
    <property type="match status" value="1"/>
</dbReference>
<gene>
    <name evidence="4" type="ORF">POM88_007543</name>
</gene>
<keyword evidence="5" id="KW-1185">Reference proteome</keyword>
<dbReference type="Pfam" id="PF00098">
    <property type="entry name" value="zf-CCHC"/>
    <property type="match status" value="2"/>
</dbReference>
<feature type="region of interest" description="Disordered" evidence="2">
    <location>
        <begin position="339"/>
        <end position="368"/>
    </location>
</feature>
<evidence type="ECO:0000256" key="1">
    <source>
        <dbReference type="PROSITE-ProRule" id="PRU00047"/>
    </source>
</evidence>
<protein>
    <submittedName>
        <fullName evidence="4">CCHC-type domain-containing protein</fullName>
    </submittedName>
</protein>
<feature type="domain" description="CCHC-type" evidence="3">
    <location>
        <begin position="289"/>
        <end position="302"/>
    </location>
</feature>
<evidence type="ECO:0000313" key="4">
    <source>
        <dbReference type="EMBL" id="KAK1397680.1"/>
    </source>
</evidence>
<dbReference type="SMART" id="SM00343">
    <property type="entry name" value="ZnF_C2HC"/>
    <property type="match status" value="2"/>
</dbReference>
<dbReference type="SUPFAM" id="SSF57756">
    <property type="entry name" value="Retrovirus zinc finger-like domains"/>
    <property type="match status" value="1"/>
</dbReference>
<name>A0AAD8N0Y3_9APIA</name>
<accession>A0AAD8N0Y3</accession>
<evidence type="ECO:0000259" key="3">
    <source>
        <dbReference type="PROSITE" id="PS50158"/>
    </source>
</evidence>
<feature type="domain" description="CCHC-type" evidence="3">
    <location>
        <begin position="563"/>
        <end position="578"/>
    </location>
</feature>
<proteinExistence type="predicted"/>
<reference evidence="4" key="2">
    <citation type="submission" date="2023-05" db="EMBL/GenBank/DDBJ databases">
        <authorList>
            <person name="Schelkunov M.I."/>
        </authorList>
    </citation>
    <scope>NUCLEOTIDE SEQUENCE</scope>
    <source>
        <strain evidence="4">Hsosn_3</strain>
        <tissue evidence="4">Leaf</tissue>
    </source>
</reference>
<dbReference type="Proteomes" id="UP001237642">
    <property type="component" value="Unassembled WGS sequence"/>
</dbReference>
<organism evidence="4 5">
    <name type="scientific">Heracleum sosnowskyi</name>
    <dbReference type="NCBI Taxonomy" id="360622"/>
    <lineage>
        <taxon>Eukaryota</taxon>
        <taxon>Viridiplantae</taxon>
        <taxon>Streptophyta</taxon>
        <taxon>Embryophyta</taxon>
        <taxon>Tracheophyta</taxon>
        <taxon>Spermatophyta</taxon>
        <taxon>Magnoliopsida</taxon>
        <taxon>eudicotyledons</taxon>
        <taxon>Gunneridae</taxon>
        <taxon>Pentapetalae</taxon>
        <taxon>asterids</taxon>
        <taxon>campanulids</taxon>
        <taxon>Apiales</taxon>
        <taxon>Apiaceae</taxon>
        <taxon>Apioideae</taxon>
        <taxon>apioid superclade</taxon>
        <taxon>Tordylieae</taxon>
        <taxon>Tordyliinae</taxon>
        <taxon>Heracleum</taxon>
    </lineage>
</organism>
<keyword evidence="1" id="KW-0862">Zinc</keyword>
<dbReference type="PROSITE" id="PS50158">
    <property type="entry name" value="ZF_CCHC"/>
    <property type="match status" value="2"/>
</dbReference>
<dbReference type="GO" id="GO:0003676">
    <property type="term" value="F:nucleic acid binding"/>
    <property type="evidence" value="ECO:0007669"/>
    <property type="project" value="InterPro"/>
</dbReference>
<dbReference type="PANTHER" id="PTHR34676:SF8">
    <property type="entry name" value="TRANSMEMBRANE PROTEIN"/>
    <property type="match status" value="1"/>
</dbReference>
<evidence type="ECO:0000256" key="2">
    <source>
        <dbReference type="SAM" id="MobiDB-lite"/>
    </source>
</evidence>
<dbReference type="GO" id="GO:0008270">
    <property type="term" value="F:zinc ion binding"/>
    <property type="evidence" value="ECO:0007669"/>
    <property type="project" value="UniProtKB-KW"/>
</dbReference>
<dbReference type="EMBL" id="JAUIZM010000002">
    <property type="protein sequence ID" value="KAK1397680.1"/>
    <property type="molecule type" value="Genomic_DNA"/>
</dbReference>
<keyword evidence="1" id="KW-0479">Metal-binding</keyword>
<dbReference type="AlphaFoldDB" id="A0AAD8N0Y3"/>
<feature type="compositionally biased region" description="Polar residues" evidence="2">
    <location>
        <begin position="211"/>
        <end position="222"/>
    </location>
</feature>
<sequence>MADNYPEGKSDYRAPLLTGTNNYYWWKGSMKNHLSRDPLVWRVLQKGPYIFLDKYSKPKDVDDLTPDELVKVGYNGKTINSLMNGLNQAEYDKVSSLESAKEMWDSLENYHEGSKTLKKVKLSKLMNEFGNFKLKEGETIRESQARFQVTINSLERLGKKIPREEINMKVLSAVPFIYEAKVTSLESSPLIDTMDHLAVFAELEQFESKINKSQMKSSSTKAPVTKMKNVALQSKDSKPTESDDDSDEEVALISRKIKKLIEAKNRLKRDKGGFSNSKKSSKNSKEQTCFECGKTGHYKRDCYKLKSKQHAGYKDKRSKALLSDDDSDSSEETVNLALVGLENESTPGNSEGAYAETDSEDDESEEPKSVTIEEYMALKAEISKLSEKNACMSNIIQDLMPKMKEWDATSSNKATEIKELMAKNSQSDAIIKVLQKRNKVLTEEIKELRSDNKAKAVALESYKLMKSNQTESSKTGEMASQQAETISQQAEVIITLEKKVKDPKQGMGSFIQGEEGLKALMKNTNAPLVREGVGMNFNKKDKAIKYEGRYGIPYNYAMPWKTCNKCGGKGHLERNCTSQVNHKRKAAYQNETYRQKPAYQQGFGRQ</sequence>
<reference evidence="4" key="1">
    <citation type="submission" date="2023-02" db="EMBL/GenBank/DDBJ databases">
        <title>Genome of toxic invasive species Heracleum sosnowskyi carries increased number of genes despite the absence of recent whole-genome duplications.</title>
        <authorList>
            <person name="Schelkunov M."/>
            <person name="Shtratnikova V."/>
            <person name="Makarenko M."/>
            <person name="Klepikova A."/>
            <person name="Omelchenko D."/>
            <person name="Novikova G."/>
            <person name="Obukhova E."/>
            <person name="Bogdanov V."/>
            <person name="Penin A."/>
            <person name="Logacheva M."/>
        </authorList>
    </citation>
    <scope>NUCLEOTIDE SEQUENCE</scope>
    <source>
        <strain evidence="4">Hsosn_3</strain>
        <tissue evidence="4">Leaf</tissue>
    </source>
</reference>
<dbReference type="PANTHER" id="PTHR34676">
    <property type="entry name" value="DUF4219 DOMAIN-CONTAINING PROTEIN-RELATED"/>
    <property type="match status" value="1"/>
</dbReference>
<feature type="region of interest" description="Disordered" evidence="2">
    <location>
        <begin position="211"/>
        <end position="249"/>
    </location>
</feature>